<dbReference type="Proteomes" id="UP000664169">
    <property type="component" value="Unassembled WGS sequence"/>
</dbReference>
<keyword evidence="2" id="KW-1185">Reference proteome</keyword>
<gene>
    <name evidence="1" type="ORF">GOMPHAMPRED_006602</name>
</gene>
<protein>
    <submittedName>
        <fullName evidence="1">Uncharacterized protein</fullName>
    </submittedName>
</protein>
<comment type="caution">
    <text evidence="1">The sequence shown here is derived from an EMBL/GenBank/DDBJ whole genome shotgun (WGS) entry which is preliminary data.</text>
</comment>
<dbReference type="EMBL" id="CAJPDQ010000045">
    <property type="protein sequence ID" value="CAF9932536.1"/>
    <property type="molecule type" value="Genomic_DNA"/>
</dbReference>
<organism evidence="1 2">
    <name type="scientific">Gomphillus americanus</name>
    <dbReference type="NCBI Taxonomy" id="1940652"/>
    <lineage>
        <taxon>Eukaryota</taxon>
        <taxon>Fungi</taxon>
        <taxon>Dikarya</taxon>
        <taxon>Ascomycota</taxon>
        <taxon>Pezizomycotina</taxon>
        <taxon>Lecanoromycetes</taxon>
        <taxon>OSLEUM clade</taxon>
        <taxon>Ostropomycetidae</taxon>
        <taxon>Ostropales</taxon>
        <taxon>Graphidaceae</taxon>
        <taxon>Gomphilloideae</taxon>
        <taxon>Gomphillus</taxon>
    </lineage>
</organism>
<accession>A0A8H3FXK1</accession>
<proteinExistence type="predicted"/>
<dbReference type="OrthoDB" id="5330169at2759"/>
<dbReference type="AlphaFoldDB" id="A0A8H3FXK1"/>
<name>A0A8H3FXK1_9LECA</name>
<reference evidence="1" key="1">
    <citation type="submission" date="2021-03" db="EMBL/GenBank/DDBJ databases">
        <authorList>
            <person name="Tagirdzhanova G."/>
        </authorList>
    </citation>
    <scope>NUCLEOTIDE SEQUENCE</scope>
</reference>
<evidence type="ECO:0000313" key="1">
    <source>
        <dbReference type="EMBL" id="CAF9932536.1"/>
    </source>
</evidence>
<evidence type="ECO:0000313" key="2">
    <source>
        <dbReference type="Proteomes" id="UP000664169"/>
    </source>
</evidence>
<sequence length="581" mass="66834">MDSNIWSRLPLELLLSIIWHANNDSKWCEIVRGNSILYAAVVAQHARRVGHIGWKDLVMPPKLYENTSDNQIEWQNLTKVLEENEWNGLVHDLLSMNHGVCAGHYIRKLSLHFWQSARIRTVYSPPSHQMIDYTMQLLVPVLKSVDWVSIKGPPSNKIFEAISQLDSTRLKRLHVESLWENYAFRSSPTEQDLEFYDWRKLAKLIWLTELVVTQVLEEETESLHELISSLDSLQTLSLGPRSDTLEDGPACQGKISPLQALFESDSSSSRDGHLPNLLACLPSTLQKLEIQDPYYLSNQRLQIAVPAEMSRTDRVPCIVKDLSVKLDDIDSVKNILSWLPDSQLARLAFSPVLPENERSGLRSLTVPLAVTNNTTTIQQDWLQQIVFSNAWRIDECFIDYFSDHWRHKFRVTDLVLATAPISMSGCEKGHSCYSSRHDLEHTLFGCSKNPNRWGSYIERIRLEESWAAHGYILGPEDLPNHVSLKNLRILILSPNNVWPAVLIPWEQAYNGLHHNRKNEIRAWLSKEDEAFIDPDSALNRSRSEFKIELRAEELGQAWLRSYNFLVAYRVGETQKSQRQSN</sequence>